<gene>
    <name evidence="8" type="ORF">SAMN03097708_01560</name>
</gene>
<dbReference type="InterPro" id="IPR025511">
    <property type="entry name" value="DUF4398"/>
</dbReference>
<dbReference type="InterPro" id="IPR006690">
    <property type="entry name" value="OMPA-like_CS"/>
</dbReference>
<evidence type="ECO:0000256" key="3">
    <source>
        <dbReference type="ARBA" id="ARBA00023237"/>
    </source>
</evidence>
<dbReference type="AlphaFoldDB" id="A0A1G5Q7X2"/>
<keyword evidence="6" id="KW-0732">Signal</keyword>
<keyword evidence="5" id="KW-0175">Coiled coil</keyword>
<keyword evidence="2 4" id="KW-0472">Membrane</keyword>
<dbReference type="CDD" id="cd07185">
    <property type="entry name" value="OmpA_C-like"/>
    <property type="match status" value="1"/>
</dbReference>
<accession>A0A1G5Q7X2</accession>
<evidence type="ECO:0000256" key="6">
    <source>
        <dbReference type="SAM" id="SignalP"/>
    </source>
</evidence>
<evidence type="ECO:0000259" key="7">
    <source>
        <dbReference type="PROSITE" id="PS51123"/>
    </source>
</evidence>
<dbReference type="InterPro" id="IPR050330">
    <property type="entry name" value="Bact_OuterMem_StrucFunc"/>
</dbReference>
<evidence type="ECO:0000256" key="4">
    <source>
        <dbReference type="PROSITE-ProRule" id="PRU00473"/>
    </source>
</evidence>
<evidence type="ECO:0000256" key="5">
    <source>
        <dbReference type="SAM" id="Coils"/>
    </source>
</evidence>
<name>A0A1G5Q7X2_9GAMM</name>
<evidence type="ECO:0000256" key="1">
    <source>
        <dbReference type="ARBA" id="ARBA00004442"/>
    </source>
</evidence>
<keyword evidence="3" id="KW-0998">Cell outer membrane</keyword>
<dbReference type="InterPro" id="IPR006665">
    <property type="entry name" value="OmpA-like"/>
</dbReference>
<dbReference type="PROSITE" id="PS01068">
    <property type="entry name" value="OMPA_1"/>
    <property type="match status" value="1"/>
</dbReference>
<dbReference type="PANTHER" id="PTHR30329">
    <property type="entry name" value="STATOR ELEMENT OF FLAGELLAR MOTOR COMPLEX"/>
    <property type="match status" value="1"/>
</dbReference>
<dbReference type="PANTHER" id="PTHR30329:SF21">
    <property type="entry name" value="LIPOPROTEIN YIAD-RELATED"/>
    <property type="match status" value="1"/>
</dbReference>
<dbReference type="PRINTS" id="PR01021">
    <property type="entry name" value="OMPADOMAIN"/>
</dbReference>
<comment type="subcellular location">
    <subcellularLocation>
        <location evidence="1">Cell outer membrane</location>
    </subcellularLocation>
</comment>
<dbReference type="PRINTS" id="PR01023">
    <property type="entry name" value="NAFLGMOTY"/>
</dbReference>
<proteinExistence type="predicted"/>
<dbReference type="GO" id="GO:0009279">
    <property type="term" value="C:cell outer membrane"/>
    <property type="evidence" value="ECO:0007669"/>
    <property type="project" value="UniProtKB-SubCell"/>
</dbReference>
<dbReference type="PROSITE" id="PS51257">
    <property type="entry name" value="PROKAR_LIPOPROTEIN"/>
    <property type="match status" value="1"/>
</dbReference>
<sequence>MKPISRSLLIAPLTLLLVACATGPTEDLALQEVRERHSQLSTDRQVQSTAPDALFDAQQALARAVQAEDDEASRNHQLYLANQHMNIAEATANRKQLDSSIKSMAEQTDQLRLRARERELEEAKSELAALKAEQTERGLLVTLNDVFFDTGQATLKQGAASTIDQLAEFMRKHSEQRILIEGHTDSRGPEEYNQRLSERRAAAVQEALVSRGIDSGRIRTRGYGETRPIASNETSGGRQLNRRVEIVFPEYREF</sequence>
<dbReference type="Gene3D" id="3.30.1330.60">
    <property type="entry name" value="OmpA-like domain"/>
    <property type="match status" value="1"/>
</dbReference>
<feature type="domain" description="OmpA-like" evidence="7">
    <location>
        <begin position="135"/>
        <end position="252"/>
    </location>
</feature>
<feature type="coiled-coil region" evidence="5">
    <location>
        <begin position="87"/>
        <end position="137"/>
    </location>
</feature>
<dbReference type="InterPro" id="IPR006664">
    <property type="entry name" value="OMP_bac"/>
</dbReference>
<dbReference type="Pfam" id="PF14346">
    <property type="entry name" value="DUF4398"/>
    <property type="match status" value="1"/>
</dbReference>
<feature type="signal peptide" evidence="6">
    <location>
        <begin position="1"/>
        <end position="21"/>
    </location>
</feature>
<dbReference type="SUPFAM" id="SSF103088">
    <property type="entry name" value="OmpA-like"/>
    <property type="match status" value="1"/>
</dbReference>
<evidence type="ECO:0000256" key="2">
    <source>
        <dbReference type="ARBA" id="ARBA00023136"/>
    </source>
</evidence>
<dbReference type="OrthoDB" id="9815217at2"/>
<evidence type="ECO:0000313" key="9">
    <source>
        <dbReference type="Proteomes" id="UP000199648"/>
    </source>
</evidence>
<dbReference type="STRING" id="415747.SAMN03097708_01560"/>
<reference evidence="8 9" key="1">
    <citation type="submission" date="2016-10" db="EMBL/GenBank/DDBJ databases">
        <authorList>
            <person name="de Groot N.N."/>
        </authorList>
    </citation>
    <scope>NUCLEOTIDE SEQUENCE [LARGE SCALE GENOMIC DNA]</scope>
    <source>
        <strain evidence="8 9">HLD2</strain>
    </source>
</reference>
<evidence type="ECO:0000313" key="8">
    <source>
        <dbReference type="EMBL" id="SCZ57964.1"/>
    </source>
</evidence>
<feature type="chain" id="PRO_5011602625" evidence="6">
    <location>
        <begin position="22"/>
        <end position="254"/>
    </location>
</feature>
<dbReference type="RefSeq" id="WP_092994957.1">
    <property type="nucleotide sequence ID" value="NZ_FMWD01000004.1"/>
</dbReference>
<dbReference type="PROSITE" id="PS51123">
    <property type="entry name" value="OMPA_2"/>
    <property type="match status" value="1"/>
</dbReference>
<protein>
    <submittedName>
        <fullName evidence="8">Outer membrane protein OmpA</fullName>
    </submittedName>
</protein>
<keyword evidence="9" id="KW-1185">Reference proteome</keyword>
<dbReference type="EMBL" id="FMWD01000004">
    <property type="protein sequence ID" value="SCZ57964.1"/>
    <property type="molecule type" value="Genomic_DNA"/>
</dbReference>
<dbReference type="Pfam" id="PF00691">
    <property type="entry name" value="OmpA"/>
    <property type="match status" value="1"/>
</dbReference>
<dbReference type="Proteomes" id="UP000199648">
    <property type="component" value="Unassembled WGS sequence"/>
</dbReference>
<dbReference type="InterPro" id="IPR036737">
    <property type="entry name" value="OmpA-like_sf"/>
</dbReference>
<organism evidence="8 9">
    <name type="scientific">Thiohalomonas denitrificans</name>
    <dbReference type="NCBI Taxonomy" id="415747"/>
    <lineage>
        <taxon>Bacteria</taxon>
        <taxon>Pseudomonadati</taxon>
        <taxon>Pseudomonadota</taxon>
        <taxon>Gammaproteobacteria</taxon>
        <taxon>Thiohalomonadales</taxon>
        <taxon>Thiohalomonadaceae</taxon>
        <taxon>Thiohalomonas</taxon>
    </lineage>
</organism>